<reference evidence="11" key="1">
    <citation type="submission" date="2018-06" db="EMBL/GenBank/DDBJ databases">
        <authorList>
            <person name="Zhirakovskaya E."/>
        </authorList>
    </citation>
    <scope>NUCLEOTIDE SEQUENCE</scope>
</reference>
<dbReference type="InterPro" id="IPR003811">
    <property type="entry name" value="G3P_acylTferase_PlsY"/>
</dbReference>
<gene>
    <name evidence="11" type="ORF">MNBD_BACTEROID07-885</name>
</gene>
<dbReference type="GO" id="GO:0043772">
    <property type="term" value="F:acyl-phosphate glycerol-3-phosphate acyltransferase activity"/>
    <property type="evidence" value="ECO:0007669"/>
    <property type="project" value="InterPro"/>
</dbReference>
<evidence type="ECO:0000256" key="6">
    <source>
        <dbReference type="ARBA" id="ARBA00023098"/>
    </source>
</evidence>
<evidence type="ECO:0000256" key="9">
    <source>
        <dbReference type="ARBA" id="ARBA00023264"/>
    </source>
</evidence>
<feature type="transmembrane region" description="Helical" evidence="10">
    <location>
        <begin position="20"/>
        <end position="45"/>
    </location>
</feature>
<evidence type="ECO:0000256" key="10">
    <source>
        <dbReference type="SAM" id="Phobius"/>
    </source>
</evidence>
<evidence type="ECO:0000256" key="7">
    <source>
        <dbReference type="ARBA" id="ARBA00023136"/>
    </source>
</evidence>
<dbReference type="PANTHER" id="PTHR30309:SF0">
    <property type="entry name" value="GLYCEROL-3-PHOSPHATE ACYLTRANSFERASE-RELATED"/>
    <property type="match status" value="1"/>
</dbReference>
<keyword evidence="5 10" id="KW-1133">Transmembrane helix</keyword>
<keyword evidence="11" id="KW-0012">Acyltransferase</keyword>
<keyword evidence="1" id="KW-1003">Cell membrane</keyword>
<evidence type="ECO:0000256" key="1">
    <source>
        <dbReference type="ARBA" id="ARBA00022475"/>
    </source>
</evidence>
<keyword evidence="6" id="KW-0443">Lipid metabolism</keyword>
<keyword evidence="2" id="KW-0444">Lipid biosynthesis</keyword>
<feature type="transmembrane region" description="Helical" evidence="10">
    <location>
        <begin position="109"/>
        <end position="126"/>
    </location>
</feature>
<feature type="transmembrane region" description="Helical" evidence="10">
    <location>
        <begin position="57"/>
        <end position="81"/>
    </location>
</feature>
<keyword evidence="8" id="KW-0594">Phospholipid biosynthesis</keyword>
<dbReference type="AlphaFoldDB" id="A0A3B0U8V7"/>
<evidence type="ECO:0000256" key="5">
    <source>
        <dbReference type="ARBA" id="ARBA00022989"/>
    </source>
</evidence>
<dbReference type="SMART" id="SM01207">
    <property type="entry name" value="G3P_acyltransf"/>
    <property type="match status" value="1"/>
</dbReference>
<name>A0A3B0U8V7_9ZZZZ</name>
<keyword evidence="3 11" id="KW-0808">Transferase</keyword>
<evidence type="ECO:0000256" key="8">
    <source>
        <dbReference type="ARBA" id="ARBA00023209"/>
    </source>
</evidence>
<dbReference type="EMBL" id="UOET01000117">
    <property type="protein sequence ID" value="VAW27471.1"/>
    <property type="molecule type" value="Genomic_DNA"/>
</dbReference>
<keyword evidence="7 10" id="KW-0472">Membrane</keyword>
<dbReference type="GO" id="GO:0008654">
    <property type="term" value="P:phospholipid biosynthetic process"/>
    <property type="evidence" value="ECO:0007669"/>
    <property type="project" value="UniProtKB-KW"/>
</dbReference>
<dbReference type="Pfam" id="PF02660">
    <property type="entry name" value="G3P_acyltransf"/>
    <property type="match status" value="1"/>
</dbReference>
<accession>A0A3B0U8V7</accession>
<dbReference type="GO" id="GO:0005886">
    <property type="term" value="C:plasma membrane"/>
    <property type="evidence" value="ECO:0007669"/>
    <property type="project" value="InterPro"/>
</dbReference>
<sequence length="148" mass="16448">DVAKGFLASWLMARFVPVEWTAIQIIYIQILAGFLAVIGHVYPVFASFRGGKGVATLLGMGIALFPNVIWVPVAVFLIVTFGSGYVSLGSMLGGISFPLADILLYHDKHPGKVIFSVVVALFLLYTHRQNIRRLWRGNENRFKRIKKA</sequence>
<protein>
    <submittedName>
        <fullName evidence="11">Acyl-phosphate:glycerol-3-phosphate O-acyltransferase PlsY</fullName>
    </submittedName>
</protein>
<evidence type="ECO:0000313" key="11">
    <source>
        <dbReference type="EMBL" id="VAW27471.1"/>
    </source>
</evidence>
<proteinExistence type="predicted"/>
<dbReference type="PANTHER" id="PTHR30309">
    <property type="entry name" value="INNER MEMBRANE PROTEIN YGIH"/>
    <property type="match status" value="1"/>
</dbReference>
<keyword evidence="9" id="KW-1208">Phospholipid metabolism</keyword>
<evidence type="ECO:0000256" key="2">
    <source>
        <dbReference type="ARBA" id="ARBA00022516"/>
    </source>
</evidence>
<keyword evidence="4 10" id="KW-0812">Transmembrane</keyword>
<evidence type="ECO:0000256" key="3">
    <source>
        <dbReference type="ARBA" id="ARBA00022679"/>
    </source>
</evidence>
<feature type="non-terminal residue" evidence="11">
    <location>
        <position position="1"/>
    </location>
</feature>
<organism evidence="11">
    <name type="scientific">hydrothermal vent metagenome</name>
    <dbReference type="NCBI Taxonomy" id="652676"/>
    <lineage>
        <taxon>unclassified sequences</taxon>
        <taxon>metagenomes</taxon>
        <taxon>ecological metagenomes</taxon>
    </lineage>
</organism>
<evidence type="ECO:0000256" key="4">
    <source>
        <dbReference type="ARBA" id="ARBA00022692"/>
    </source>
</evidence>